<protein>
    <submittedName>
        <fullName evidence="2">Tetratricopeptide repeat-containing protein</fullName>
    </submittedName>
</protein>
<dbReference type="InterPro" id="IPR011990">
    <property type="entry name" value="TPR-like_helical_dom_sf"/>
</dbReference>
<comment type="similarity">
    <text evidence="1">Belongs to the LcrH/SycD chaperone family.</text>
</comment>
<dbReference type="Pfam" id="PF14559">
    <property type="entry name" value="TPR_19"/>
    <property type="match status" value="1"/>
</dbReference>
<reference evidence="2 3" key="1">
    <citation type="submission" date="2017-05" db="EMBL/GenBank/DDBJ databases">
        <authorList>
            <person name="Varghese N."/>
            <person name="Submissions S."/>
        </authorList>
    </citation>
    <scope>NUCLEOTIDE SEQUENCE [LARGE SCALE GENOMIC DNA]</scope>
    <source>
        <strain evidence="2 3">DSM 26001</strain>
    </source>
</reference>
<comment type="caution">
    <text evidence="2">The sequence shown here is derived from an EMBL/GenBank/DDBJ whole genome shotgun (WGS) entry which is preliminary data.</text>
</comment>
<dbReference type="SUPFAM" id="SSF48452">
    <property type="entry name" value="TPR-like"/>
    <property type="match status" value="1"/>
</dbReference>
<keyword evidence="3" id="KW-1185">Reference proteome</keyword>
<dbReference type="Pfam" id="PF07720">
    <property type="entry name" value="TPR_3"/>
    <property type="match status" value="1"/>
</dbReference>
<name>A0ABY1PSA4_9BURK</name>
<evidence type="ECO:0000256" key="1">
    <source>
        <dbReference type="ARBA" id="ARBA00010244"/>
    </source>
</evidence>
<dbReference type="InterPro" id="IPR005415">
    <property type="entry name" value="T3SS_Ca_resp_chp_LcrH/SycD"/>
</dbReference>
<dbReference type="RefSeq" id="WP_283440619.1">
    <property type="nucleotide sequence ID" value="NZ_FXUL01000001.1"/>
</dbReference>
<gene>
    <name evidence="2" type="ORF">SAMN06295970_101476</name>
</gene>
<dbReference type="EMBL" id="FXUL01000001">
    <property type="protein sequence ID" value="SMP45100.1"/>
    <property type="molecule type" value="Genomic_DNA"/>
</dbReference>
<accession>A0ABY1PSA4</accession>
<organism evidence="2 3">
    <name type="scientific">Noviherbaspirillum suwonense</name>
    <dbReference type="NCBI Taxonomy" id="1224511"/>
    <lineage>
        <taxon>Bacteria</taxon>
        <taxon>Pseudomonadati</taxon>
        <taxon>Pseudomonadota</taxon>
        <taxon>Betaproteobacteria</taxon>
        <taxon>Burkholderiales</taxon>
        <taxon>Oxalobacteraceae</taxon>
        <taxon>Noviherbaspirillum</taxon>
    </lineage>
</organism>
<evidence type="ECO:0000313" key="3">
    <source>
        <dbReference type="Proteomes" id="UP001158049"/>
    </source>
</evidence>
<dbReference type="Proteomes" id="UP001158049">
    <property type="component" value="Unassembled WGS sequence"/>
</dbReference>
<proteinExistence type="inferred from homology"/>
<dbReference type="PRINTS" id="PR01595">
    <property type="entry name" value="SYCDCHAPRONE"/>
</dbReference>
<evidence type="ECO:0000313" key="2">
    <source>
        <dbReference type="EMBL" id="SMP45100.1"/>
    </source>
</evidence>
<dbReference type="InterPro" id="IPR011716">
    <property type="entry name" value="TPR-3"/>
</dbReference>
<dbReference type="Gene3D" id="1.25.40.10">
    <property type="entry name" value="Tetratricopeptide repeat domain"/>
    <property type="match status" value="1"/>
</dbReference>
<sequence>MPATKDTDLANSNVVEGQLLLDSFTTFLKKNSPFPSLEMDAIYNVAVQVYDQGKLQEASRFFGMLNLLDPLNPLYLAAQGKCLKRLGAYQDASELFRLAWETDKELPELALHSAECLMLSKRPEEAVSLITLALKTMAMRSHDKNQKLKEKAEAWLSLLKVASPHE</sequence>